<evidence type="ECO:0000313" key="1">
    <source>
        <dbReference type="EMBL" id="RFC55896.1"/>
    </source>
</evidence>
<evidence type="ECO:0000313" key="2">
    <source>
        <dbReference type="Proteomes" id="UP000257127"/>
    </source>
</evidence>
<reference evidence="1 2" key="1">
    <citation type="submission" date="2018-08" db="EMBL/GenBank/DDBJ databases">
        <title>The draft genome squence of Brumimicrobium sp. N62.</title>
        <authorList>
            <person name="Du Z.-J."/>
            <person name="Luo H.-R."/>
        </authorList>
    </citation>
    <scope>NUCLEOTIDE SEQUENCE [LARGE SCALE GENOMIC DNA]</scope>
    <source>
        <strain evidence="1 2">N62</strain>
    </source>
</reference>
<proteinExistence type="predicted"/>
<comment type="caution">
    <text evidence="1">The sequence shown here is derived from an EMBL/GenBank/DDBJ whole genome shotgun (WGS) entry which is preliminary data.</text>
</comment>
<dbReference type="AlphaFoldDB" id="A0A3E1F252"/>
<name>A0A3E1F252_9FLAO</name>
<accession>A0A3E1F252</accession>
<organism evidence="1 2">
    <name type="scientific">Brumimicrobium aurantiacum</name>
    <dbReference type="NCBI Taxonomy" id="1737063"/>
    <lineage>
        <taxon>Bacteria</taxon>
        <taxon>Pseudomonadati</taxon>
        <taxon>Bacteroidota</taxon>
        <taxon>Flavobacteriia</taxon>
        <taxon>Flavobacteriales</taxon>
        <taxon>Crocinitomicaceae</taxon>
        <taxon>Brumimicrobium</taxon>
    </lineage>
</organism>
<dbReference type="Proteomes" id="UP000257127">
    <property type="component" value="Unassembled WGS sequence"/>
</dbReference>
<sequence length="276" mass="31482">MKTNKSTFGTLHQMNSYNSVTNEHFTFVNRPMFLDGHIDLGVNVGVQIKEKHFIELGISSDHSSIGRSLLTHSTVIDNETGESYMRDAYSHNTTSIYYWRISADYHNNFWKNKKETIAFRSMAGIGVLLNPSGNRNYSANGSASGPGLLSSDDFGFGIINENYGNDEMHQIEPDVFITDYVSEIEIYRGVSPYVKFGLGVDFSTKKDFHLFSFDVSYILNSIVVQQQESKITVMDHGTETNYRYNQSSRSSGLYFTLSRKFQVHPWIPLKRKKDQI</sequence>
<protein>
    <submittedName>
        <fullName evidence="1">Uncharacterized protein</fullName>
    </submittedName>
</protein>
<dbReference type="EMBL" id="QURB01000001">
    <property type="protein sequence ID" value="RFC55896.1"/>
    <property type="molecule type" value="Genomic_DNA"/>
</dbReference>
<gene>
    <name evidence="1" type="ORF">DXU93_02870</name>
</gene>
<keyword evidence="2" id="KW-1185">Reference proteome</keyword>